<evidence type="ECO:0000313" key="2">
    <source>
        <dbReference type="Proteomes" id="UP000320421"/>
    </source>
</evidence>
<dbReference type="Proteomes" id="UP000320421">
    <property type="component" value="Chromosome"/>
</dbReference>
<keyword evidence="2" id="KW-1185">Reference proteome</keyword>
<protein>
    <submittedName>
        <fullName evidence="1">Uncharacterized protein</fullName>
    </submittedName>
</protein>
<dbReference type="EMBL" id="CP036266">
    <property type="protein sequence ID" value="QDT23653.1"/>
    <property type="molecule type" value="Genomic_DNA"/>
</dbReference>
<name>A0A517PWA8_9PLAN</name>
<proteinExistence type="predicted"/>
<dbReference type="AlphaFoldDB" id="A0A517PWA8"/>
<accession>A0A517PWA8</accession>
<sequence>MFGIANVNELNITLKTRLYFPDLINQPNYRTALEVGVYEGKYAIHFLEMCPQLSITQVDAWMELGGKILMIQRLFFLKY</sequence>
<organism evidence="1 2">
    <name type="scientific">Gimesia chilikensis</name>
    <dbReference type="NCBI Taxonomy" id="2605989"/>
    <lineage>
        <taxon>Bacteria</taxon>
        <taxon>Pseudomonadati</taxon>
        <taxon>Planctomycetota</taxon>
        <taxon>Planctomycetia</taxon>
        <taxon>Planctomycetales</taxon>
        <taxon>Planctomycetaceae</taxon>
        <taxon>Gimesia</taxon>
    </lineage>
</organism>
<evidence type="ECO:0000313" key="1">
    <source>
        <dbReference type="EMBL" id="QDT23653.1"/>
    </source>
</evidence>
<reference evidence="1 2" key="1">
    <citation type="submission" date="2019-02" db="EMBL/GenBank/DDBJ databases">
        <title>Deep-cultivation of Planctomycetes and their phenomic and genomic characterization uncovers novel biology.</title>
        <authorList>
            <person name="Wiegand S."/>
            <person name="Jogler M."/>
            <person name="Boedeker C."/>
            <person name="Pinto D."/>
            <person name="Vollmers J."/>
            <person name="Rivas-Marin E."/>
            <person name="Kohn T."/>
            <person name="Peeters S.H."/>
            <person name="Heuer A."/>
            <person name="Rast P."/>
            <person name="Oberbeckmann S."/>
            <person name="Bunk B."/>
            <person name="Jeske O."/>
            <person name="Meyerdierks A."/>
            <person name="Storesund J.E."/>
            <person name="Kallscheuer N."/>
            <person name="Luecker S."/>
            <person name="Lage O.M."/>
            <person name="Pohl T."/>
            <person name="Merkel B.J."/>
            <person name="Hornburger P."/>
            <person name="Mueller R.-W."/>
            <person name="Bruemmer F."/>
            <person name="Labrenz M."/>
            <person name="Spormann A.M."/>
            <person name="Op den Camp H."/>
            <person name="Overmann J."/>
            <person name="Amann R."/>
            <person name="Jetten M.S.M."/>
            <person name="Mascher T."/>
            <person name="Medema M.H."/>
            <person name="Devos D.P."/>
            <person name="Kaster A.-K."/>
            <person name="Ovreas L."/>
            <person name="Rohde M."/>
            <person name="Galperin M.Y."/>
            <person name="Jogler C."/>
        </authorList>
    </citation>
    <scope>NUCLEOTIDE SEQUENCE [LARGE SCALE GENOMIC DNA]</scope>
    <source>
        <strain evidence="1 2">HG66A1</strain>
    </source>
</reference>
<gene>
    <name evidence="1" type="ORF">HG66A1_54750</name>
</gene>